<organism evidence="3 4">
    <name type="scientific">Acinetobacter modestus</name>
    <dbReference type="NCBI Taxonomy" id="1776740"/>
    <lineage>
        <taxon>Bacteria</taxon>
        <taxon>Pseudomonadati</taxon>
        <taxon>Pseudomonadota</taxon>
        <taxon>Gammaproteobacteria</taxon>
        <taxon>Moraxellales</taxon>
        <taxon>Moraxellaceae</taxon>
        <taxon>Acinetobacter</taxon>
    </lineage>
</organism>
<keyword evidence="1" id="KW-0732">Signal</keyword>
<gene>
    <name evidence="3" type="ORF">F992_02400</name>
</gene>
<dbReference type="NCBIfam" id="NF047330">
    <property type="entry name" value="MCR_0457_fam"/>
    <property type="match status" value="1"/>
</dbReference>
<comment type="caution">
    <text evidence="3">The sequence shown here is derived from an EMBL/GenBank/DDBJ whole genome shotgun (WGS) entry which is preliminary data.</text>
</comment>
<evidence type="ECO:0000256" key="1">
    <source>
        <dbReference type="SAM" id="SignalP"/>
    </source>
</evidence>
<sequence>MKKNVFKTLGLSFLITSSLFTTTVFAAEKKSETEKIEVTPTSEGVTPQELAAIYVLSEICPDLIGKDLKFNKAYDNLVKSYLSNEPNAVDILNKRAKTKEFQAPLAEARKDAKAASEDDNRQICDDVRNYYSK</sequence>
<evidence type="ECO:0000259" key="2">
    <source>
        <dbReference type="Pfam" id="PF25642"/>
    </source>
</evidence>
<dbReference type="EMBL" id="APOJ01000025">
    <property type="protein sequence ID" value="ENU26849.1"/>
    <property type="molecule type" value="Genomic_DNA"/>
</dbReference>
<evidence type="ECO:0000313" key="3">
    <source>
        <dbReference type="EMBL" id="ENU26849.1"/>
    </source>
</evidence>
<proteinExistence type="predicted"/>
<keyword evidence="4" id="KW-1185">Reference proteome</keyword>
<dbReference type="InterPro" id="IPR057704">
    <property type="entry name" value="DUF7944"/>
</dbReference>
<reference evidence="3 4" key="2">
    <citation type="journal article" date="2016" name="Int. J. Syst. Evol. Microbiol.">
        <title>Taxonomy of haemolytic and/or proteolytic strains of the genus Acinetobacter with the proposal of Acinetobacter courvalinii sp. nov. (genomic species 14 sensu Bouvet &amp; Jeanjean), Acinetobacter dispersus sp. nov. (genomic species 17), Acinetobacter modestus sp. nov., Acinetobacter proteolyticus sp. nov. and Acinetobacter vivianii sp. nov.</title>
        <authorList>
            <person name="Nemec A."/>
            <person name="Radolfova-Krizova L."/>
            <person name="Maixnerova M."/>
            <person name="Vrestiakova E."/>
            <person name="Jezek P."/>
            <person name="Sedo O."/>
        </authorList>
    </citation>
    <scope>NUCLEOTIDE SEQUENCE [LARGE SCALE GENOMIC DNA]</scope>
    <source>
        <strain evidence="3 4">NIPH 236</strain>
    </source>
</reference>
<accession>A0ABN0JNE2</accession>
<dbReference type="RefSeq" id="WP_004662934.1">
    <property type="nucleotide sequence ID" value="NZ_BMDV01000001.1"/>
</dbReference>
<dbReference type="GeneID" id="92835772"/>
<feature type="domain" description="DUF7944" evidence="2">
    <location>
        <begin position="46"/>
        <end position="127"/>
    </location>
</feature>
<dbReference type="Pfam" id="PF25642">
    <property type="entry name" value="DUF7944"/>
    <property type="match status" value="1"/>
</dbReference>
<reference evidence="4" key="1">
    <citation type="submission" date="2013-02" db="EMBL/GenBank/DDBJ databases">
        <title>The Genome Sequence of Acinetobacter sp. NIPH 236.</title>
        <authorList>
            <consortium name="The Broad Institute Genome Sequencing Platform"/>
            <consortium name="The Broad Institute Genome Sequencing Center for Infectious Disease"/>
            <person name="Cerqueira G."/>
            <person name="Feldgarden M."/>
            <person name="Courvalin P."/>
            <person name="Perichon B."/>
            <person name="Grillot-Courvalin C."/>
            <person name="Clermont D."/>
            <person name="Rocha E."/>
            <person name="Yoon E.-J."/>
            <person name="Nemec A."/>
            <person name="Walker B."/>
            <person name="Young S.K."/>
            <person name="Zeng Q."/>
            <person name="Gargeya S."/>
            <person name="Fitzgerald M."/>
            <person name="Haas B."/>
            <person name="Abouelleil A."/>
            <person name="Alvarado L."/>
            <person name="Arachchi H.M."/>
            <person name="Berlin A.M."/>
            <person name="Chapman S.B."/>
            <person name="Dewar J."/>
            <person name="Goldberg J."/>
            <person name="Griggs A."/>
            <person name="Gujja S."/>
            <person name="Hansen M."/>
            <person name="Howarth C."/>
            <person name="Imamovic A."/>
            <person name="Larimer J."/>
            <person name="McCowan C."/>
            <person name="Murphy C."/>
            <person name="Neiman D."/>
            <person name="Pearson M."/>
            <person name="Priest M."/>
            <person name="Roberts A."/>
            <person name="Saif S."/>
            <person name="Shea T."/>
            <person name="Sisk P."/>
            <person name="Sykes S."/>
            <person name="Wortman J."/>
            <person name="Nusbaum C."/>
            <person name="Birren B."/>
        </authorList>
    </citation>
    <scope>NUCLEOTIDE SEQUENCE [LARGE SCALE GENOMIC DNA]</scope>
    <source>
        <strain evidence="4">NIPH 236</strain>
    </source>
</reference>
<feature type="signal peptide" evidence="1">
    <location>
        <begin position="1"/>
        <end position="26"/>
    </location>
</feature>
<name>A0ABN0JNE2_9GAMM</name>
<evidence type="ECO:0000313" key="4">
    <source>
        <dbReference type="Proteomes" id="UP000013190"/>
    </source>
</evidence>
<dbReference type="Proteomes" id="UP000013190">
    <property type="component" value="Unassembled WGS sequence"/>
</dbReference>
<protein>
    <recommendedName>
        <fullName evidence="2">DUF7944 domain-containing protein</fullName>
    </recommendedName>
</protein>
<feature type="chain" id="PRO_5045979555" description="DUF7944 domain-containing protein" evidence="1">
    <location>
        <begin position="27"/>
        <end position="133"/>
    </location>
</feature>